<dbReference type="SUPFAM" id="SSF50129">
    <property type="entry name" value="GroES-like"/>
    <property type="match status" value="1"/>
</dbReference>
<organism evidence="3 4">
    <name type="scientific">Neptunomonas phycophila</name>
    <dbReference type="NCBI Taxonomy" id="1572645"/>
    <lineage>
        <taxon>Bacteria</taxon>
        <taxon>Pseudomonadati</taxon>
        <taxon>Pseudomonadota</taxon>
        <taxon>Gammaproteobacteria</taxon>
        <taxon>Oceanospirillales</taxon>
        <taxon>Oceanospirillaceae</taxon>
        <taxon>Neptunomonas</taxon>
    </lineage>
</organism>
<dbReference type="Pfam" id="PF00107">
    <property type="entry name" value="ADH_zinc_N"/>
    <property type="match status" value="1"/>
</dbReference>
<evidence type="ECO:0000259" key="2">
    <source>
        <dbReference type="SMART" id="SM00829"/>
    </source>
</evidence>
<dbReference type="Gene3D" id="3.40.50.720">
    <property type="entry name" value="NAD(P)-binding Rossmann-like Domain"/>
    <property type="match status" value="1"/>
</dbReference>
<dbReference type="GO" id="GO:0016628">
    <property type="term" value="F:oxidoreductase activity, acting on the CH-CH group of donors, NAD or NADP as acceptor"/>
    <property type="evidence" value="ECO:0007669"/>
    <property type="project" value="InterPro"/>
</dbReference>
<dbReference type="CDD" id="cd05288">
    <property type="entry name" value="PGDH"/>
    <property type="match status" value="1"/>
</dbReference>
<dbReference type="Gene3D" id="3.90.180.10">
    <property type="entry name" value="Medium-chain alcohol dehydrogenases, catalytic domain"/>
    <property type="match status" value="1"/>
</dbReference>
<dbReference type="InterPro" id="IPR041694">
    <property type="entry name" value="ADH_N_2"/>
</dbReference>
<reference evidence="3" key="1">
    <citation type="submission" date="2023-07" db="EMBL/GenBank/DDBJ databases">
        <title>Genome content predicts the carbon catabolic preferences of heterotrophic bacteria.</title>
        <authorList>
            <person name="Gralka M."/>
        </authorList>
    </citation>
    <scope>NUCLEOTIDE SEQUENCE</scope>
    <source>
        <strain evidence="3">I2M16</strain>
    </source>
</reference>
<dbReference type="PANTHER" id="PTHR43205:SF7">
    <property type="entry name" value="PROSTAGLANDIN REDUCTASE 1"/>
    <property type="match status" value="1"/>
</dbReference>
<dbReference type="InterPro" id="IPR045010">
    <property type="entry name" value="MDR_fam"/>
</dbReference>
<dbReference type="FunFam" id="3.40.50.720:FF:000121">
    <property type="entry name" value="Prostaglandin reductase 2"/>
    <property type="match status" value="1"/>
</dbReference>
<dbReference type="Proteomes" id="UP001169862">
    <property type="component" value="Unassembled WGS sequence"/>
</dbReference>
<proteinExistence type="predicted"/>
<accession>A0AAW7XIK1</accession>
<evidence type="ECO:0000256" key="1">
    <source>
        <dbReference type="ARBA" id="ARBA00023002"/>
    </source>
</evidence>
<dbReference type="RefSeq" id="WP_303550414.1">
    <property type="nucleotide sequence ID" value="NZ_JAUOPG010000006.1"/>
</dbReference>
<feature type="domain" description="Enoyl reductase (ER)" evidence="2">
    <location>
        <begin position="19"/>
        <end position="330"/>
    </location>
</feature>
<dbReference type="PANTHER" id="PTHR43205">
    <property type="entry name" value="PROSTAGLANDIN REDUCTASE"/>
    <property type="match status" value="1"/>
</dbReference>
<comment type="caution">
    <text evidence="3">The sequence shown here is derived from an EMBL/GenBank/DDBJ whole genome shotgun (WGS) entry which is preliminary data.</text>
</comment>
<dbReference type="InterPro" id="IPR011032">
    <property type="entry name" value="GroES-like_sf"/>
</dbReference>
<dbReference type="InterPro" id="IPR036291">
    <property type="entry name" value="NAD(P)-bd_dom_sf"/>
</dbReference>
<dbReference type="SMART" id="SM00829">
    <property type="entry name" value="PKS_ER"/>
    <property type="match status" value="1"/>
</dbReference>
<dbReference type="Pfam" id="PF16884">
    <property type="entry name" value="ADH_N_2"/>
    <property type="match status" value="1"/>
</dbReference>
<dbReference type="EMBL" id="JAUOPG010000006">
    <property type="protein sequence ID" value="MDO6453977.1"/>
    <property type="molecule type" value="Genomic_DNA"/>
</dbReference>
<name>A0AAW7XIK1_9GAMM</name>
<keyword evidence="1" id="KW-0560">Oxidoreductase</keyword>
<evidence type="ECO:0000313" key="4">
    <source>
        <dbReference type="Proteomes" id="UP001169862"/>
    </source>
</evidence>
<dbReference type="InterPro" id="IPR020843">
    <property type="entry name" value="ER"/>
</dbReference>
<dbReference type="SUPFAM" id="SSF51735">
    <property type="entry name" value="NAD(P)-binding Rossmann-fold domains"/>
    <property type="match status" value="1"/>
</dbReference>
<protein>
    <submittedName>
        <fullName evidence="3">NADP-dependent oxidoreductase</fullName>
    </submittedName>
</protein>
<gene>
    <name evidence="3" type="ORF">Q4490_10415</name>
</gene>
<dbReference type="AlphaFoldDB" id="A0AAW7XIK1"/>
<dbReference type="InterPro" id="IPR013149">
    <property type="entry name" value="ADH-like_C"/>
</dbReference>
<sequence length="332" mass="35659">METNQTIRLIARPSGGPITEDLFQIEEQPRPVIEDGQFLVSQTSLSLDPAMFGWMSPDTDSYIPPVQLGDIMRSNGVGEVIESRHPDFSVGDKVQGMFGWQTLIATDGQGITKLDPSLSDEMALSVFSLPGLTATQGFYHVLKPEAGQTLVVSGAAGSVGSIVGQLGKAEGLHVVGVAGSDEKCDWLVNELGFDGAINYKKEQLEENLAALTPNGIDLYFENTGGAIQTPVFNRMNAHGRIAVCGLIADYSLETPRPGPSWLNVIKKRLTIQGFTMPDHLHNAPALLAQLAPHVKAGKIQYRAHVLEGLPSAISGLNLFMTGSNKGKLMVRL</sequence>
<evidence type="ECO:0000313" key="3">
    <source>
        <dbReference type="EMBL" id="MDO6453977.1"/>
    </source>
</evidence>